<comment type="caution">
    <text evidence="3">The sequence shown here is derived from an EMBL/GenBank/DDBJ whole genome shotgun (WGS) entry which is preliminary data.</text>
</comment>
<reference evidence="3 4" key="1">
    <citation type="submission" date="2015-03" db="EMBL/GenBank/DDBJ databases">
        <title>Genome sequence of Kiloniella sp. P1-1, isolated from the gut microflora of Pacific white shrimp, Penaeus vannamei.</title>
        <authorList>
            <person name="Shao Z."/>
            <person name="Wang L."/>
            <person name="Li X."/>
        </authorList>
    </citation>
    <scope>NUCLEOTIDE SEQUENCE [LARGE SCALE GENOMIC DNA]</scope>
    <source>
        <strain evidence="3 4">P1-1</strain>
    </source>
</reference>
<dbReference type="RefSeq" id="WP_046504005.1">
    <property type="nucleotide sequence ID" value="NZ_LANI01000003.1"/>
</dbReference>
<proteinExistence type="predicted"/>
<evidence type="ECO:0008006" key="5">
    <source>
        <dbReference type="Google" id="ProtNLM"/>
    </source>
</evidence>
<dbReference type="AlphaFoldDB" id="A0A0M2RE71"/>
<name>A0A0M2RE71_9PROT</name>
<organism evidence="3 4">
    <name type="scientific">Kiloniella litopenaei</name>
    <dbReference type="NCBI Taxonomy" id="1549748"/>
    <lineage>
        <taxon>Bacteria</taxon>
        <taxon>Pseudomonadati</taxon>
        <taxon>Pseudomonadota</taxon>
        <taxon>Alphaproteobacteria</taxon>
        <taxon>Rhodospirillales</taxon>
        <taxon>Kiloniellaceae</taxon>
        <taxon>Kiloniella</taxon>
    </lineage>
</organism>
<evidence type="ECO:0000256" key="1">
    <source>
        <dbReference type="SAM" id="Coils"/>
    </source>
</evidence>
<feature type="chain" id="PRO_5005640668" description="Magnetosome membrane associated protein MmeA" evidence="2">
    <location>
        <begin position="18"/>
        <end position="387"/>
    </location>
</feature>
<sequence>MGSIKSSVLRNTVTALAAVMLLNGCSFTEEALWPSIVGEETAEEATTNAAEAPVVPDTVVTNNISGLPLLGSTIFESPGVTPGQPTGTHVGKKVEELRGDLSRLQARLIHHNNNLQTQRNNARSSAGTYHSIIAAMNTRLQVGTTPGNPQMVDGWNKAQQELEAVGASITNLNSLSNEAGSTSALAAFVLDSAKSTYELRGALDEDHRQLAVLEDEANQTVVILDRLMNELTEDIARTQNYFSAERTNLTALQVAVDNGEFIGGNLGSRTFGVPVPPPPGGPAGLVGRQPPLAIIRFDQPNVNYEQALFTAVSRALDRRPSSAFDLVTVAPARGNSAQVALETSKSRKYGEDVMRSLTKLGLPASHVSLSSTSNPGAQVPEVHVYLR</sequence>
<keyword evidence="2" id="KW-0732">Signal</keyword>
<accession>A0A0M2RE71</accession>
<feature type="coiled-coil region" evidence="1">
    <location>
        <begin position="94"/>
        <end position="121"/>
    </location>
</feature>
<keyword evidence="1" id="KW-0175">Coiled coil</keyword>
<protein>
    <recommendedName>
        <fullName evidence="5">Magnetosome membrane associated protein MmeA</fullName>
    </recommendedName>
</protein>
<dbReference type="Proteomes" id="UP000034491">
    <property type="component" value="Unassembled WGS sequence"/>
</dbReference>
<evidence type="ECO:0000313" key="4">
    <source>
        <dbReference type="Proteomes" id="UP000034491"/>
    </source>
</evidence>
<feature type="signal peptide" evidence="2">
    <location>
        <begin position="1"/>
        <end position="17"/>
    </location>
</feature>
<evidence type="ECO:0000313" key="3">
    <source>
        <dbReference type="EMBL" id="KKJ77858.1"/>
    </source>
</evidence>
<keyword evidence="4" id="KW-1185">Reference proteome</keyword>
<gene>
    <name evidence="3" type="ORF">WH95_05385</name>
</gene>
<dbReference type="EMBL" id="LANI01000003">
    <property type="protein sequence ID" value="KKJ77858.1"/>
    <property type="molecule type" value="Genomic_DNA"/>
</dbReference>
<evidence type="ECO:0000256" key="2">
    <source>
        <dbReference type="SAM" id="SignalP"/>
    </source>
</evidence>
<dbReference type="OrthoDB" id="8435006at2"/>